<dbReference type="AlphaFoldDB" id="A0A4R4FHX3"/>
<organism evidence="2 3">
    <name type="scientific">Extibacter muris</name>
    <dbReference type="NCBI Taxonomy" id="1796622"/>
    <lineage>
        <taxon>Bacteria</taxon>
        <taxon>Bacillati</taxon>
        <taxon>Bacillota</taxon>
        <taxon>Clostridia</taxon>
        <taxon>Lachnospirales</taxon>
        <taxon>Lachnospiraceae</taxon>
        <taxon>Extibacter</taxon>
    </lineage>
</organism>
<keyword evidence="1" id="KW-0175">Coiled coil</keyword>
<evidence type="ECO:0000313" key="3">
    <source>
        <dbReference type="Proteomes" id="UP000295710"/>
    </source>
</evidence>
<evidence type="ECO:0000313" key="2">
    <source>
        <dbReference type="EMBL" id="TDA23275.1"/>
    </source>
</evidence>
<dbReference type="RefSeq" id="WP_132273907.1">
    <property type="nucleotide sequence ID" value="NZ_JAOBST010000012.1"/>
</dbReference>
<dbReference type="Proteomes" id="UP000295710">
    <property type="component" value="Unassembled WGS sequence"/>
</dbReference>
<accession>A0A4R4FHX3</accession>
<protein>
    <submittedName>
        <fullName evidence="2">Uncharacterized protein</fullName>
    </submittedName>
</protein>
<proteinExistence type="predicted"/>
<reference evidence="2 3" key="1">
    <citation type="journal article" date="2016" name="Nat. Microbiol.">
        <title>The Mouse Intestinal Bacterial Collection (miBC) provides host-specific insight into cultured diversity and functional potential of the gut microbiota.</title>
        <authorList>
            <person name="Lagkouvardos I."/>
            <person name="Pukall R."/>
            <person name="Abt B."/>
            <person name="Foesel B.U."/>
            <person name="Meier-Kolthoff J.P."/>
            <person name="Kumar N."/>
            <person name="Bresciani A."/>
            <person name="Martinez I."/>
            <person name="Just S."/>
            <person name="Ziegler C."/>
            <person name="Brugiroux S."/>
            <person name="Garzetti D."/>
            <person name="Wenning M."/>
            <person name="Bui T.P."/>
            <person name="Wang J."/>
            <person name="Hugenholtz F."/>
            <person name="Plugge C.M."/>
            <person name="Peterson D.A."/>
            <person name="Hornef M.W."/>
            <person name="Baines J.F."/>
            <person name="Smidt H."/>
            <person name="Walter J."/>
            <person name="Kristiansen K."/>
            <person name="Nielsen H.B."/>
            <person name="Haller D."/>
            <person name="Overmann J."/>
            <person name="Stecher B."/>
            <person name="Clavel T."/>
        </authorList>
    </citation>
    <scope>NUCLEOTIDE SEQUENCE [LARGE SCALE GENOMIC DNA]</scope>
    <source>
        <strain evidence="2 3">DSM 28560</strain>
    </source>
</reference>
<dbReference type="EMBL" id="SMMX01000001">
    <property type="protein sequence ID" value="TDA23275.1"/>
    <property type="molecule type" value="Genomic_DNA"/>
</dbReference>
<keyword evidence="3" id="KW-1185">Reference proteome</keyword>
<gene>
    <name evidence="2" type="ORF">E1963_00535</name>
</gene>
<evidence type="ECO:0000256" key="1">
    <source>
        <dbReference type="SAM" id="Coils"/>
    </source>
</evidence>
<feature type="coiled-coil region" evidence="1">
    <location>
        <begin position="129"/>
        <end position="156"/>
    </location>
</feature>
<name>A0A4R4FHX3_9FIRM</name>
<sequence>MDFTKEIFKRATIRGVADYLLYGLSPEEDNRSYEERLDDTYLEYEKLALQCDKDKQFELLNLANAMASESASVYAEIGIQAGILLMKDMIQNITGKQRDHKANQEIEQREKQMSRITDLLKLAADSMKNRTLTELLEKDTEYLKRLEEEKKALKAVDGLELTEEQRNVVDTLIARKEEREYDYHINSYMADMLDAYEVLKEFNLTNE</sequence>
<comment type="caution">
    <text evidence="2">The sequence shown here is derived from an EMBL/GenBank/DDBJ whole genome shotgun (WGS) entry which is preliminary data.</text>
</comment>